<accession>A0A0J6F534</accession>
<keyword evidence="1" id="KW-0597">Phosphoprotein</keyword>
<dbReference type="CDD" id="cd13311">
    <property type="entry name" value="PH_Slm1"/>
    <property type="match status" value="1"/>
</dbReference>
<dbReference type="Proteomes" id="UP000054567">
    <property type="component" value="Unassembled WGS sequence"/>
</dbReference>
<dbReference type="Pfam" id="PF20399">
    <property type="entry name" value="PH_20"/>
    <property type="match status" value="1"/>
</dbReference>
<dbReference type="PANTHER" id="PTHR31941:SF1">
    <property type="entry name" value="CYTOSKELETAL SIGNALING PROTEIN SLM1"/>
    <property type="match status" value="1"/>
</dbReference>
<organism evidence="4 5">
    <name type="scientific">Coccidioides posadasii RMSCC 3488</name>
    <dbReference type="NCBI Taxonomy" id="454284"/>
    <lineage>
        <taxon>Eukaryota</taxon>
        <taxon>Fungi</taxon>
        <taxon>Dikarya</taxon>
        <taxon>Ascomycota</taxon>
        <taxon>Pezizomycotina</taxon>
        <taxon>Eurotiomycetes</taxon>
        <taxon>Eurotiomycetidae</taxon>
        <taxon>Onygenales</taxon>
        <taxon>Onygenaceae</taxon>
        <taxon>Coccidioides</taxon>
    </lineage>
</organism>
<dbReference type="AlphaFoldDB" id="A0A0J6F534"/>
<evidence type="ECO:0000313" key="4">
    <source>
        <dbReference type="EMBL" id="KMM65263.1"/>
    </source>
</evidence>
<name>A0A0J6F534_COCPO</name>
<dbReference type="InterPro" id="IPR046869">
    <property type="entry name" value="SLM1/RGC1-like_PH"/>
</dbReference>
<dbReference type="SUPFAM" id="SSF103657">
    <property type="entry name" value="BAR/IMD domain-like"/>
    <property type="match status" value="1"/>
</dbReference>
<dbReference type="SUPFAM" id="SSF50729">
    <property type="entry name" value="PH domain-like"/>
    <property type="match status" value="1"/>
</dbReference>
<gene>
    <name evidence="4" type="ORF">CPAG_01614</name>
</gene>
<evidence type="ECO:0000256" key="2">
    <source>
        <dbReference type="SAM" id="MobiDB-lite"/>
    </source>
</evidence>
<feature type="compositionally biased region" description="Polar residues" evidence="2">
    <location>
        <begin position="419"/>
        <end position="439"/>
    </location>
</feature>
<reference evidence="4 5" key="1">
    <citation type="submission" date="2007-06" db="EMBL/GenBank/DDBJ databases">
        <title>The Genome Sequence of Coccidioides posadasii RMSCC_3488.</title>
        <authorList>
            <consortium name="Coccidioides Genome Resources Consortium"/>
            <consortium name="The Broad Institute Genome Sequencing Platform"/>
            <person name="Henn M.R."/>
            <person name="Sykes S."/>
            <person name="Young S."/>
            <person name="Jaffe D."/>
            <person name="Berlin A."/>
            <person name="Alvarez P."/>
            <person name="Butler J."/>
            <person name="Gnerre S."/>
            <person name="Grabherr M."/>
            <person name="Mauceli E."/>
            <person name="Brockman W."/>
            <person name="Kodira C."/>
            <person name="Alvarado L."/>
            <person name="Zeng Q."/>
            <person name="Crawford M."/>
            <person name="Antoine C."/>
            <person name="Devon K."/>
            <person name="Galgiani J."/>
            <person name="Orsborn K."/>
            <person name="Lewis M.L."/>
            <person name="Nusbaum C."/>
            <person name="Galagan J."/>
            <person name="Birren B."/>
        </authorList>
    </citation>
    <scope>NUCLEOTIDE SEQUENCE [LARGE SCALE GENOMIC DNA]</scope>
    <source>
        <strain evidence="4 5">RMSCC 3488</strain>
    </source>
</reference>
<reference evidence="5" key="2">
    <citation type="journal article" date="2009" name="Genome Res.">
        <title>Comparative genomic analyses of the human fungal pathogens Coccidioides and their relatives.</title>
        <authorList>
            <person name="Sharpton T.J."/>
            <person name="Stajich J.E."/>
            <person name="Rounsley S.D."/>
            <person name="Gardner M.J."/>
            <person name="Wortman J.R."/>
            <person name="Jordar V.S."/>
            <person name="Maiti R."/>
            <person name="Kodira C.D."/>
            <person name="Neafsey D.E."/>
            <person name="Zeng Q."/>
            <person name="Hung C.-Y."/>
            <person name="McMahan C."/>
            <person name="Muszewska A."/>
            <person name="Grynberg M."/>
            <person name="Mandel M.A."/>
            <person name="Kellner E.M."/>
            <person name="Barker B.M."/>
            <person name="Galgiani J.N."/>
            <person name="Orbach M.J."/>
            <person name="Kirkland T.N."/>
            <person name="Cole G.T."/>
            <person name="Henn M.R."/>
            <person name="Birren B.W."/>
            <person name="Taylor J.W."/>
        </authorList>
    </citation>
    <scope>NUCLEOTIDE SEQUENCE [LARGE SCALE GENOMIC DNA]</scope>
    <source>
        <strain evidence="5">RMSCC 3488</strain>
    </source>
</reference>
<evidence type="ECO:0000259" key="3">
    <source>
        <dbReference type="PROSITE" id="PS50003"/>
    </source>
</evidence>
<feature type="compositionally biased region" description="Polar residues" evidence="2">
    <location>
        <begin position="10"/>
        <end position="19"/>
    </location>
</feature>
<dbReference type="InterPro" id="IPR001849">
    <property type="entry name" value="PH_domain"/>
</dbReference>
<dbReference type="OrthoDB" id="2264563at2759"/>
<dbReference type="Gene3D" id="2.30.29.30">
    <property type="entry name" value="Pleckstrin-homology domain (PH domain)/Phosphotyrosine-binding domain (PTB)"/>
    <property type="match status" value="1"/>
</dbReference>
<dbReference type="PANTHER" id="PTHR31941">
    <property type="entry name" value="CYTOSKELETAL SIGNALING PROTEIN SLM1"/>
    <property type="match status" value="1"/>
</dbReference>
<protein>
    <submittedName>
        <fullName evidence="4">Cytoplasm protein</fullName>
    </submittedName>
</protein>
<dbReference type="EMBL" id="DS268109">
    <property type="protein sequence ID" value="KMM65263.1"/>
    <property type="molecule type" value="Genomic_DNA"/>
</dbReference>
<dbReference type="InterPro" id="IPR027267">
    <property type="entry name" value="AH/BAR_dom_sf"/>
</dbReference>
<feature type="region of interest" description="Disordered" evidence="2">
    <location>
        <begin position="1"/>
        <end position="26"/>
    </location>
</feature>
<dbReference type="Pfam" id="PF20400">
    <property type="entry name" value="BAR_4"/>
    <property type="match status" value="1"/>
</dbReference>
<dbReference type="InterPro" id="IPR011993">
    <property type="entry name" value="PH-like_dom_sf"/>
</dbReference>
<evidence type="ECO:0000256" key="1">
    <source>
        <dbReference type="ARBA" id="ARBA00022553"/>
    </source>
</evidence>
<reference evidence="5" key="3">
    <citation type="journal article" date="2010" name="Genome Res.">
        <title>Population genomic sequencing of Coccidioides fungi reveals recent hybridization and transposon control.</title>
        <authorList>
            <person name="Neafsey D.E."/>
            <person name="Barker B.M."/>
            <person name="Sharpton T.J."/>
            <person name="Stajich J.E."/>
            <person name="Park D.J."/>
            <person name="Whiston E."/>
            <person name="Hung C.-Y."/>
            <person name="McMahan C."/>
            <person name="White J."/>
            <person name="Sykes S."/>
            <person name="Heiman D."/>
            <person name="Young S."/>
            <person name="Zeng Q."/>
            <person name="Abouelleil A."/>
            <person name="Aftuck L."/>
            <person name="Bessette D."/>
            <person name="Brown A."/>
            <person name="FitzGerald M."/>
            <person name="Lui A."/>
            <person name="Macdonald J.P."/>
            <person name="Priest M."/>
            <person name="Orbach M.J."/>
            <person name="Galgiani J.N."/>
            <person name="Kirkland T.N."/>
            <person name="Cole G.T."/>
            <person name="Birren B.W."/>
            <person name="Henn M.R."/>
            <person name="Taylor J.W."/>
            <person name="Rounsley S.D."/>
        </authorList>
    </citation>
    <scope>NUCLEOTIDE SEQUENCE [LARGE SCALE GENOMIC DNA]</scope>
    <source>
        <strain evidence="5">RMSCC 3488</strain>
    </source>
</reference>
<proteinExistence type="predicted"/>
<dbReference type="InterPro" id="IPR046868">
    <property type="entry name" value="BAR_4"/>
</dbReference>
<dbReference type="PROSITE" id="PS50003">
    <property type="entry name" value="PH_DOMAIN"/>
    <property type="match status" value="1"/>
</dbReference>
<sequence>MAGLPHRSGTVKTTTTMGSSDDEVIGDSDLGGTTSILVERLRAWKHMVGYLENYVSTTQKVQKAQSKEFEKILKTVSEPLREAHHFVQGEGGVAGLFESLRVNTRGIADMYLETEKSLKSTVLPILEKLHGEIKAKSKELHNGATKAAKQVAKARTTTQKHIELLGQYTAAFDSATKSKQEALNDPYILSRGVVYRLNKQIIEENNNLKELLAIQNSFQQFEAHILETVQDALNRFFQCMGAQSDRQRAMYADMVSTGQQIPTDFEWANFFEKNDASLINPNTPPRSMSNITFPNQEHRSTKPLVEGTIQRKSRAVMKGYSDGYYVVTPAGFLHGFKDNDDLRHDPQPDISLYLPDCTIGNFDGLKFSVKGKDVSGGKVGNAFHMTSELHFKTHSKNQIDEWASALSSFVGSSSAGGSQPTSPTVQRSASTPRSPTATESAVMPPLAESKPVDEKADPAAAPAQKQEDGIVAVDKGEKSA</sequence>
<dbReference type="InterPro" id="IPR043453">
    <property type="entry name" value="Slm1_PH"/>
</dbReference>
<dbReference type="VEuPathDB" id="FungiDB:CPAG_01614"/>
<evidence type="ECO:0000313" key="5">
    <source>
        <dbReference type="Proteomes" id="UP000054567"/>
    </source>
</evidence>
<dbReference type="Gene3D" id="1.20.1270.60">
    <property type="entry name" value="Arfaptin homology (AH) domain/BAR domain"/>
    <property type="match status" value="1"/>
</dbReference>
<feature type="domain" description="PH" evidence="3">
    <location>
        <begin position="302"/>
        <end position="411"/>
    </location>
</feature>
<feature type="region of interest" description="Disordered" evidence="2">
    <location>
        <begin position="410"/>
        <end position="480"/>
    </location>
</feature>